<evidence type="ECO:0000256" key="1">
    <source>
        <dbReference type="SAM" id="MobiDB-lite"/>
    </source>
</evidence>
<evidence type="ECO:0000313" key="2">
    <source>
        <dbReference type="EMBL" id="SPD14933.1"/>
    </source>
</evidence>
<feature type="compositionally biased region" description="Polar residues" evidence="1">
    <location>
        <begin position="1"/>
        <end position="17"/>
    </location>
</feature>
<gene>
    <name evidence="2" type="ORF">FSB_LOCUS42815</name>
</gene>
<accession>A0A2N9HT84</accession>
<dbReference type="AlphaFoldDB" id="A0A2N9HT84"/>
<name>A0A2N9HT84_FAGSY</name>
<dbReference type="EMBL" id="OIVN01004003">
    <property type="protein sequence ID" value="SPD14933.1"/>
    <property type="molecule type" value="Genomic_DNA"/>
</dbReference>
<feature type="compositionally biased region" description="Basic and acidic residues" evidence="1">
    <location>
        <begin position="69"/>
        <end position="108"/>
    </location>
</feature>
<sequence length="108" mass="11847">MRTHQIWQPKSTPTSIPLSLASPHADLHTAFSSFAARRPPHRLLQLRRTPTSTPPSPASPQPTSTTKVNSDDFLGKNPNPEKKQRVRIESRGETEKGVESGGETKRGG</sequence>
<protein>
    <submittedName>
        <fullName evidence="2">Uncharacterized protein</fullName>
    </submittedName>
</protein>
<reference evidence="2" key="1">
    <citation type="submission" date="2018-02" db="EMBL/GenBank/DDBJ databases">
        <authorList>
            <person name="Cohen D.B."/>
            <person name="Kent A.D."/>
        </authorList>
    </citation>
    <scope>NUCLEOTIDE SEQUENCE</scope>
</reference>
<feature type="region of interest" description="Disordered" evidence="1">
    <location>
        <begin position="1"/>
        <end position="20"/>
    </location>
</feature>
<feature type="region of interest" description="Disordered" evidence="1">
    <location>
        <begin position="32"/>
        <end position="108"/>
    </location>
</feature>
<proteinExistence type="predicted"/>
<organism evidence="2">
    <name type="scientific">Fagus sylvatica</name>
    <name type="common">Beechnut</name>
    <dbReference type="NCBI Taxonomy" id="28930"/>
    <lineage>
        <taxon>Eukaryota</taxon>
        <taxon>Viridiplantae</taxon>
        <taxon>Streptophyta</taxon>
        <taxon>Embryophyta</taxon>
        <taxon>Tracheophyta</taxon>
        <taxon>Spermatophyta</taxon>
        <taxon>Magnoliopsida</taxon>
        <taxon>eudicotyledons</taxon>
        <taxon>Gunneridae</taxon>
        <taxon>Pentapetalae</taxon>
        <taxon>rosids</taxon>
        <taxon>fabids</taxon>
        <taxon>Fagales</taxon>
        <taxon>Fagaceae</taxon>
        <taxon>Fagus</taxon>
    </lineage>
</organism>